<keyword evidence="3 6" id="KW-1133">Transmembrane helix</keyword>
<dbReference type="PANTHER" id="PTHR14948:SF44">
    <property type="entry name" value="PROLINE-RICH TRANSMEMBRANE PROTEIN 1-LIKE"/>
    <property type="match status" value="1"/>
</dbReference>
<keyword evidence="8" id="KW-1185">Reference proteome</keyword>
<evidence type="ECO:0000313" key="7">
    <source>
        <dbReference type="EMBL" id="MFC5143461.1"/>
    </source>
</evidence>
<dbReference type="InterPro" id="IPR051423">
    <property type="entry name" value="CD225/Dispanin"/>
</dbReference>
<evidence type="ECO:0000256" key="2">
    <source>
        <dbReference type="ARBA" id="ARBA00022692"/>
    </source>
</evidence>
<evidence type="ECO:0000256" key="6">
    <source>
        <dbReference type="SAM" id="Phobius"/>
    </source>
</evidence>
<dbReference type="Pfam" id="PF04505">
    <property type="entry name" value="CD225"/>
    <property type="match status" value="1"/>
</dbReference>
<comment type="caution">
    <text evidence="7">The sequence shown here is derived from an EMBL/GenBank/DDBJ whole genome shotgun (WGS) entry which is preliminary data.</text>
</comment>
<feature type="transmembrane region" description="Helical" evidence="6">
    <location>
        <begin position="54"/>
        <end position="78"/>
    </location>
</feature>
<dbReference type="EMBL" id="JBHSKJ010000001">
    <property type="protein sequence ID" value="MFC5143461.1"/>
    <property type="molecule type" value="Genomic_DNA"/>
</dbReference>
<evidence type="ECO:0000256" key="1">
    <source>
        <dbReference type="ARBA" id="ARBA00004370"/>
    </source>
</evidence>
<dbReference type="Proteomes" id="UP001596222">
    <property type="component" value="Unassembled WGS sequence"/>
</dbReference>
<accession>A0ABV9ZS15</accession>
<feature type="compositionally biased region" description="Low complexity" evidence="5">
    <location>
        <begin position="1"/>
        <end position="14"/>
    </location>
</feature>
<sequence length="125" mass="13613">MSTPGPSSGDSNSSPDPPPGRHYPPPDAPPVYQRPPTRGRVAPKATQGTKPPTYWWLSIVVFVFFWFLFGAIGMYYSAQVSTRWGYGDALGAQRASKSALIVNLVGLGFGILFWIFLMSLGSESE</sequence>
<keyword evidence="2 6" id="KW-0812">Transmembrane</keyword>
<feature type="compositionally biased region" description="Pro residues" evidence="5">
    <location>
        <begin position="15"/>
        <end position="33"/>
    </location>
</feature>
<reference evidence="8" key="1">
    <citation type="journal article" date="2019" name="Int. J. Syst. Evol. Microbiol.">
        <title>The Global Catalogue of Microorganisms (GCM) 10K type strain sequencing project: providing services to taxonomists for standard genome sequencing and annotation.</title>
        <authorList>
            <consortium name="The Broad Institute Genomics Platform"/>
            <consortium name="The Broad Institute Genome Sequencing Center for Infectious Disease"/>
            <person name="Wu L."/>
            <person name="Ma J."/>
        </authorList>
    </citation>
    <scope>NUCLEOTIDE SEQUENCE [LARGE SCALE GENOMIC DNA]</scope>
    <source>
        <strain evidence="8">CGMCC 4.1641</strain>
    </source>
</reference>
<name>A0ABV9ZS15_9ACTN</name>
<evidence type="ECO:0000256" key="3">
    <source>
        <dbReference type="ARBA" id="ARBA00022989"/>
    </source>
</evidence>
<evidence type="ECO:0000313" key="8">
    <source>
        <dbReference type="Proteomes" id="UP001596222"/>
    </source>
</evidence>
<dbReference type="InterPro" id="IPR007593">
    <property type="entry name" value="CD225/Dispanin_fam"/>
</dbReference>
<keyword evidence="4 6" id="KW-0472">Membrane</keyword>
<evidence type="ECO:0000256" key="4">
    <source>
        <dbReference type="ARBA" id="ARBA00023136"/>
    </source>
</evidence>
<feature type="transmembrane region" description="Helical" evidence="6">
    <location>
        <begin position="99"/>
        <end position="120"/>
    </location>
</feature>
<protein>
    <submittedName>
        <fullName evidence="7">CD225/dispanin family protein</fullName>
    </submittedName>
</protein>
<proteinExistence type="predicted"/>
<comment type="subcellular location">
    <subcellularLocation>
        <location evidence="1">Membrane</location>
    </subcellularLocation>
</comment>
<organism evidence="7 8">
    <name type="scientific">Streptomyces aureoversilis</name>
    <dbReference type="NCBI Taxonomy" id="67277"/>
    <lineage>
        <taxon>Bacteria</taxon>
        <taxon>Bacillati</taxon>
        <taxon>Actinomycetota</taxon>
        <taxon>Actinomycetes</taxon>
        <taxon>Kitasatosporales</taxon>
        <taxon>Streptomycetaceae</taxon>
        <taxon>Streptomyces</taxon>
    </lineage>
</organism>
<gene>
    <name evidence="7" type="ORF">ACFPP6_01920</name>
</gene>
<feature type="region of interest" description="Disordered" evidence="5">
    <location>
        <begin position="1"/>
        <end position="51"/>
    </location>
</feature>
<dbReference type="RefSeq" id="WP_382036299.1">
    <property type="nucleotide sequence ID" value="NZ_JBHSKJ010000001.1"/>
</dbReference>
<evidence type="ECO:0000256" key="5">
    <source>
        <dbReference type="SAM" id="MobiDB-lite"/>
    </source>
</evidence>
<dbReference type="PANTHER" id="PTHR14948">
    <property type="entry name" value="NG5"/>
    <property type="match status" value="1"/>
</dbReference>